<dbReference type="SMART" id="SM00250">
    <property type="entry name" value="PLEC"/>
    <property type="match status" value="7"/>
</dbReference>
<dbReference type="Gene3D" id="3.90.1290.10">
    <property type="entry name" value="Plakin repeat"/>
    <property type="match status" value="4"/>
</dbReference>
<dbReference type="SMART" id="SM00150">
    <property type="entry name" value="SPEC"/>
    <property type="match status" value="3"/>
</dbReference>
<dbReference type="EMBL" id="CAXLJL010000523">
    <property type="protein sequence ID" value="CAL5138730.1"/>
    <property type="molecule type" value="Genomic_DNA"/>
</dbReference>
<reference evidence="6" key="1">
    <citation type="submission" date="2024-06" db="EMBL/GenBank/DDBJ databases">
        <authorList>
            <person name="Liu X."/>
            <person name="Lenzi L."/>
            <person name="Haldenby T S."/>
            <person name="Uol C."/>
        </authorList>
    </citation>
    <scope>NUCLEOTIDE SEQUENCE</scope>
</reference>
<name>A0AAV2TPR0_CALDB</name>
<evidence type="ECO:0000259" key="5">
    <source>
        <dbReference type="PROSITE" id="PS50021"/>
    </source>
</evidence>
<dbReference type="Pfam" id="PF00435">
    <property type="entry name" value="Spectrin"/>
    <property type="match status" value="1"/>
</dbReference>
<dbReference type="InterPro" id="IPR001101">
    <property type="entry name" value="Plectin_repeat"/>
</dbReference>
<gene>
    <name evidence="6" type="ORF">CDAUBV1_LOCUS13542</name>
</gene>
<dbReference type="GO" id="GO:0045104">
    <property type="term" value="P:intermediate filament cytoskeleton organization"/>
    <property type="evidence" value="ECO:0007669"/>
    <property type="project" value="InterPro"/>
</dbReference>
<evidence type="ECO:0000256" key="1">
    <source>
        <dbReference type="ARBA" id="ARBA00022553"/>
    </source>
</evidence>
<evidence type="ECO:0000313" key="7">
    <source>
        <dbReference type="Proteomes" id="UP001497525"/>
    </source>
</evidence>
<dbReference type="InterPro" id="IPR035915">
    <property type="entry name" value="Plakin_repeat_sf"/>
</dbReference>
<protein>
    <recommendedName>
        <fullName evidence="5">Calponin-homology (CH) domain-containing protein</fullName>
    </recommendedName>
</protein>
<dbReference type="InterPro" id="IPR049538">
    <property type="entry name" value="PCN-like_spectrin-like_rpt"/>
</dbReference>
<dbReference type="PROSITE" id="PS50021">
    <property type="entry name" value="CH"/>
    <property type="match status" value="1"/>
</dbReference>
<dbReference type="Pfam" id="PF21020">
    <property type="entry name" value="Spectrin_4"/>
    <property type="match status" value="1"/>
</dbReference>
<dbReference type="InterPro" id="IPR001715">
    <property type="entry name" value="CH_dom"/>
</dbReference>
<keyword evidence="2" id="KW-0677">Repeat</keyword>
<dbReference type="InterPro" id="IPR043197">
    <property type="entry name" value="Plakin"/>
</dbReference>
<feature type="region of interest" description="Disordered" evidence="4">
    <location>
        <begin position="2418"/>
        <end position="2442"/>
    </location>
</feature>
<feature type="region of interest" description="Disordered" evidence="4">
    <location>
        <begin position="2637"/>
        <end position="2666"/>
    </location>
</feature>
<dbReference type="Gene3D" id="1.10.418.10">
    <property type="entry name" value="Calponin-like domain"/>
    <property type="match status" value="1"/>
</dbReference>
<keyword evidence="3" id="KW-0175">Coiled coil</keyword>
<evidence type="ECO:0000256" key="2">
    <source>
        <dbReference type="ARBA" id="ARBA00022737"/>
    </source>
</evidence>
<sequence>MLHGHIADVHAGEQVDKSLDEIARQNLLSWCRTVTTGYPGVFIRDFTDSWRDGRAFLAIIHRYKPNLVDFHTIDGQTVIQNLELAFSVAERELQVARLFDPEDVAAITDERPVMMYVACLYEALVSETPSLPPLPPLYRTSTDVVMRSSSALVGVEPSEANNAVNIRWTEYRTLATSLIQWLRSSADRMASRHFPPDLESMQQRVLGDIRRHRREERPRRERERQQLVRLFEELKPSIQSGQLPNDPFLAIEQINRLWSEYDLALQERELAARSELHRLDRLHWNGNRTSRECKTVDAQLTALEMHIREAGKSGLDGTEQLNRIREQLGTIESKLNNLFTQVQHLRSGRYTQTDQIYRDVCLLHQRFLDLQRHFRTQMNSTALNPTHSMTSYTPTHVQGATSISTIFPQSFPRVDQRYEFLTPIQRCLMWITERKNLIENTSCGSTPKSVEEATRRQEQIHREILNYRTEIERCRTYQNKLARRPKDLQVFNESMTTLEQEYQHLSDASSKRNEALHSLVEFVRRAELELAWLREHESCEVNREWYKSEQQLDVNSVRIYFQNLMQQLSQREISYNELSVLGSSMQLENHPAAELVQAYIVALDRHWAWLLQLTRCLESHLEQLTRNQEFETEALKCEGALKSLLDELRTQFGPGRVPKTIQECNQMKSQLKDILNQLMELDSAVLHVIDLSQQVLPPLSAPSTPADSSAPEQQYVGRQVRAICSFNSDEYWLDAGRPEAFSAAPNPIVGTTFWPAGDHSGSFEKGDPLVVVMAFESKVWKVRTPNGASMWTPTVCFLSSGFCKGTLERGRSLAEFLAHVKSCWSAVDLHLTSHLFRMKINEWQRSRSSSSANSEEQALLAEDLLSDGLSHLMALRLGNLPKKEVDAFHNDLLTFQREVLKQPNGPADEISRDQDMNASLVAQKLSHVLDTLAARLQQSVAGPLPGKLTELEHHIQEHKEWVDDLTRARSQCAALNKHLADSQIGHQPDSAAVTSLTRGLCDAAVHLQSAGQLRAQLLADTDVWLVRLDETDQTLADCELALLGSAVHNHALLPVDSGLEIPRPDGLRSNAVDRARKDLETVAKRLPGLRTQLDTLAQQMPSCTPADSVSVADSLSRDPSVAGLLTNPDTHMLESNLAFSYRRLGCATKEVEEELNGFDESLTHFGHYQQLYDQITIQMTDFAKRLVSLGELARSVGLESITTDTNLAKVALVQADEFIAEVQRHSEHVEALNHQVAQLVLVLMRSRALAVSETDHALVSVTWKSQKARRYNIKLSMNDRSGENYCREAKLGRDQNVPFKATSGGYPTQRYAELTQSYRQLVETVFQKSGGLRDYRWSPGFGLFDLQRILQNVEQVNETYEHQSRYVHEQVNILYKIIKSSGYDGSMTLAIPPKPRDYRQLYPGEWPTELVNSARSDSSTSSPINGELIFAPKLLSPLSGAPQMNGNHRQSEDWTSSTSSWEVFLGCVENEPVVQLPVGSETVSSVSRKQISSSALRAPLPTSGAWFVTRLNGRQDADAIGEPMCIGDAIRCGLIDPHTQSCRQNSTDPSVSWSTAVERGWISEQAVRVLNSKVSLGSHGTQTIADCLFQSGLRSYEGIDPNTGRVLPNNERLIELLAEGKLSQADFHRLAGVLASGICVEYRDTRISWQDATASTSRTGQSDVFRPCLSDWLAAGCYNPVTRRLRLSILKPESTEIRGKPSRRLFSEDELTIREAIQADLLDDSVPEIVVPMETSTAQTSRIPYRRITLEMAISLGLIDAAKGMWCGISQFTGSPMGLEVAQAAGLITRAPNLAELLLSGLLTVDENTGNGQPKMGVLDAHTGAHLSFREAVQRGLLVGDKLALMILKDFKFVPLTVNEALSRGILNENGEIMVFDEDRRLSIWDAVNCGYIRLVWSTALPPLAGIMSSPTAKLYNQRYHQHPVLQALRTGLLDATTEEVILSEAEARQYGLTYEQRRVPLRRAPKLANLCDATTVRLLTRPSGLSYPDGRELTGLEALARGWLKPSGDSPAELNSYGKLIDPATGTTMEVNTCTAWPSSRPLSTDGVELLLGCSSNRPYLGYLLVRRTISRLLWLGPGLYDDALMARILRIPQSASVSGISHRLKSDSIVAVIDPISGRRLGVTEAVRRHLLDLEAGTFHNSATGQVIPMSQAVHEGLVVTEDDTSKTSGKPDERVFSMKETRTFRITEVTDPLTGRKLSPDEAVAKGLLNPRTMMFEGVAPGIPIDEARKRGLVTVTENVPPTVLHGSTPATNRPSNGSVSSVKSVELSFEEAISRGFIDPGTSMFCRPGSSSPISVQEAIELGWVSPPKSKEIPNQSGRSTMGHGQKRPGSPSSLPPRKRGARTPLTASIRNFLRSQSPLKLFRSSSAMMVTSGTDRGETFATGGRTETTKRAIRTLDGSGPPIRIKPSTPLLSRILPRSHPTPTESNGLKPPQPPQFTTECRERDCVLYAFYYLHDDVRVETAISESMVQEGLVDTRQALICNPVTGVPTPVAEALTSGFVFGMVFTQAESIISPESAEGLKTGGRNKMTFWLEVFHHRHDIYQLERVFDPYVNKLVSIQDALTSGLIDPVHCTYTHPVTGEVYSLEDAVYRGWIQALPMANPPPFDLVGGRFDSIHIRTVEEGLTFTSVRRGGQLVSSPTSKRGTLSRGDQTDALTETGERTTLSVKRHLPGQPTPQFNPSGRQYRSSVPYHLKPGYRLTPEKKVQDIKTGECVSLAEAFLKHYASPLVGPSQADAVLVVQAIKGGLNTQNKMSQYNGNGPSGD</sequence>
<organism evidence="6 7">
    <name type="scientific">Calicophoron daubneyi</name>
    <name type="common">Rumen fluke</name>
    <name type="synonym">Paramphistomum daubneyi</name>
    <dbReference type="NCBI Taxonomy" id="300641"/>
    <lineage>
        <taxon>Eukaryota</taxon>
        <taxon>Metazoa</taxon>
        <taxon>Spiralia</taxon>
        <taxon>Lophotrochozoa</taxon>
        <taxon>Platyhelminthes</taxon>
        <taxon>Trematoda</taxon>
        <taxon>Digenea</taxon>
        <taxon>Plagiorchiida</taxon>
        <taxon>Pronocephalata</taxon>
        <taxon>Paramphistomoidea</taxon>
        <taxon>Paramphistomidae</taxon>
        <taxon>Calicophoron</taxon>
    </lineage>
</organism>
<dbReference type="Pfam" id="PF00681">
    <property type="entry name" value="Plectin"/>
    <property type="match status" value="1"/>
</dbReference>
<dbReference type="SUPFAM" id="SSF46966">
    <property type="entry name" value="Spectrin repeat"/>
    <property type="match status" value="2"/>
</dbReference>
<proteinExistence type="predicted"/>
<accession>A0AAV2TPR0</accession>
<feature type="region of interest" description="Disordered" evidence="4">
    <location>
        <begin position="2306"/>
        <end position="2354"/>
    </location>
</feature>
<feature type="domain" description="Calponin-homology (CH)" evidence="5">
    <location>
        <begin position="21"/>
        <end position="125"/>
    </location>
</feature>
<dbReference type="Gene3D" id="2.30.30.40">
    <property type="entry name" value="SH3 Domains"/>
    <property type="match status" value="1"/>
</dbReference>
<feature type="coiled-coil region" evidence="3">
    <location>
        <begin position="450"/>
        <end position="508"/>
    </location>
</feature>
<evidence type="ECO:0000256" key="3">
    <source>
        <dbReference type="SAM" id="Coils"/>
    </source>
</evidence>
<dbReference type="InterPro" id="IPR002017">
    <property type="entry name" value="Spectrin_repeat"/>
</dbReference>
<dbReference type="SUPFAM" id="SSF47576">
    <property type="entry name" value="Calponin-homology domain, CH-domain"/>
    <property type="match status" value="1"/>
</dbReference>
<dbReference type="SMART" id="SM00033">
    <property type="entry name" value="CH"/>
    <property type="match status" value="1"/>
</dbReference>
<dbReference type="InterPro" id="IPR018159">
    <property type="entry name" value="Spectrin/alpha-actinin"/>
</dbReference>
<dbReference type="Proteomes" id="UP001497525">
    <property type="component" value="Unassembled WGS sequence"/>
</dbReference>
<dbReference type="PANTHER" id="PTHR23169">
    <property type="entry name" value="ENVOPLAKIN"/>
    <property type="match status" value="1"/>
</dbReference>
<evidence type="ECO:0000313" key="6">
    <source>
        <dbReference type="EMBL" id="CAL5138730.1"/>
    </source>
</evidence>
<feature type="compositionally biased region" description="Polar residues" evidence="4">
    <location>
        <begin position="2252"/>
        <end position="2263"/>
    </location>
</feature>
<comment type="caution">
    <text evidence="6">The sequence shown here is derived from an EMBL/GenBank/DDBJ whole genome shotgun (WGS) entry which is preliminary data.</text>
</comment>
<feature type="region of interest" description="Disordered" evidence="4">
    <location>
        <begin position="2244"/>
        <end position="2263"/>
    </location>
</feature>
<feature type="compositionally biased region" description="Polar residues" evidence="4">
    <location>
        <begin position="2641"/>
        <end position="2650"/>
    </location>
</feature>
<dbReference type="GO" id="GO:0005856">
    <property type="term" value="C:cytoskeleton"/>
    <property type="evidence" value="ECO:0007669"/>
    <property type="project" value="InterPro"/>
</dbReference>
<keyword evidence="1" id="KW-0597">Phosphoprotein</keyword>
<dbReference type="InterPro" id="IPR036872">
    <property type="entry name" value="CH_dom_sf"/>
</dbReference>
<evidence type="ECO:0000256" key="4">
    <source>
        <dbReference type="SAM" id="MobiDB-lite"/>
    </source>
</evidence>
<dbReference type="Gene3D" id="1.20.58.60">
    <property type="match status" value="3"/>
</dbReference>
<dbReference type="CDD" id="cd00176">
    <property type="entry name" value="SPEC"/>
    <property type="match status" value="1"/>
</dbReference>
<dbReference type="Pfam" id="PF00307">
    <property type="entry name" value="CH"/>
    <property type="match status" value="1"/>
</dbReference>
<dbReference type="SUPFAM" id="SSF75399">
    <property type="entry name" value="Plakin repeat"/>
    <property type="match status" value="4"/>
</dbReference>